<dbReference type="Proteomes" id="UP000216147">
    <property type="component" value="Unassembled WGS sequence"/>
</dbReference>
<proteinExistence type="predicted"/>
<dbReference type="InterPro" id="IPR045584">
    <property type="entry name" value="Pilin-like"/>
</dbReference>
<name>A0A258HHV6_9CAUL</name>
<dbReference type="Pfam" id="PF07963">
    <property type="entry name" value="N_methyl"/>
    <property type="match status" value="1"/>
</dbReference>
<protein>
    <recommendedName>
        <fullName evidence="4">Prepilin-type N-terminal cleavage/methylation domain-containing protein</fullName>
    </recommendedName>
</protein>
<evidence type="ECO:0000313" key="2">
    <source>
        <dbReference type="EMBL" id="OYX56359.1"/>
    </source>
</evidence>
<dbReference type="SUPFAM" id="SSF54523">
    <property type="entry name" value="Pili subunits"/>
    <property type="match status" value="1"/>
</dbReference>
<dbReference type="InterPro" id="IPR012902">
    <property type="entry name" value="N_methyl_site"/>
</dbReference>
<keyword evidence="1" id="KW-0472">Membrane</keyword>
<sequence length="146" mass="15808">MSPAPRPRVARDGFSLIEILVVLAIMALATAIILPNGARLLDQTVAQAVFFEFQRDVLQLRREANRSGAAITVLSAGAEPENPTERTLALREGWSYALTPALAIDEAGACAPGEAILMRNAAPIMRLRVEGADCRFIRYLPAPGRR</sequence>
<evidence type="ECO:0008006" key="4">
    <source>
        <dbReference type="Google" id="ProtNLM"/>
    </source>
</evidence>
<dbReference type="AlphaFoldDB" id="A0A258HHV6"/>
<keyword evidence="1" id="KW-0812">Transmembrane</keyword>
<dbReference type="NCBIfam" id="TIGR02532">
    <property type="entry name" value="IV_pilin_GFxxxE"/>
    <property type="match status" value="1"/>
</dbReference>
<dbReference type="EMBL" id="NCEQ01000008">
    <property type="protein sequence ID" value="OYX56359.1"/>
    <property type="molecule type" value="Genomic_DNA"/>
</dbReference>
<feature type="transmembrane region" description="Helical" evidence="1">
    <location>
        <begin position="13"/>
        <end position="34"/>
    </location>
</feature>
<keyword evidence="1" id="KW-1133">Transmembrane helix</keyword>
<comment type="caution">
    <text evidence="2">The sequence shown here is derived from an EMBL/GenBank/DDBJ whole genome shotgun (WGS) entry which is preliminary data.</text>
</comment>
<evidence type="ECO:0000313" key="3">
    <source>
        <dbReference type="Proteomes" id="UP000216147"/>
    </source>
</evidence>
<reference evidence="2 3" key="1">
    <citation type="submission" date="2017-03" db="EMBL/GenBank/DDBJ databases">
        <title>Lifting the veil on microbial sulfur biogeochemistry in mining wastewaters.</title>
        <authorList>
            <person name="Kantor R.S."/>
            <person name="Colenbrander Nelson T."/>
            <person name="Marshall S."/>
            <person name="Bennett D."/>
            <person name="Apte S."/>
            <person name="Camacho D."/>
            <person name="Thomas B.C."/>
            <person name="Warren L.A."/>
            <person name="Banfield J.F."/>
        </authorList>
    </citation>
    <scope>NUCLEOTIDE SEQUENCE [LARGE SCALE GENOMIC DNA]</scope>
    <source>
        <strain evidence="2">32-68-21</strain>
    </source>
</reference>
<organism evidence="2 3">
    <name type="scientific">Brevundimonas subvibrioides</name>
    <dbReference type="NCBI Taxonomy" id="74313"/>
    <lineage>
        <taxon>Bacteria</taxon>
        <taxon>Pseudomonadati</taxon>
        <taxon>Pseudomonadota</taxon>
        <taxon>Alphaproteobacteria</taxon>
        <taxon>Caulobacterales</taxon>
        <taxon>Caulobacteraceae</taxon>
        <taxon>Brevundimonas</taxon>
    </lineage>
</organism>
<gene>
    <name evidence="2" type="ORF">B7Y86_10475</name>
</gene>
<accession>A0A258HHV6</accession>
<evidence type="ECO:0000256" key="1">
    <source>
        <dbReference type="SAM" id="Phobius"/>
    </source>
</evidence>